<dbReference type="Gene3D" id="3.40.630.10">
    <property type="entry name" value="Zn peptidases"/>
    <property type="match status" value="1"/>
</dbReference>
<sequence length="377" mass="40564">MAGIRVERAPGVDHIGGQGIAGVLQNGPGPTVILRADMDALPIKGLTGLPYTSTKTQLDRFWTEKPVMHACGHDVHVACLMGAAELLYAAKEVWSGTLICLFQPGEEDGAGARKMVEDGLFDKIPKPDILLGQHVVKTEAGTIQIRSGPALSACDCFDVRLFGKGGHGSSPHKCIDPVYAACFTVVRLQGIVSREVDPANYAVVTCVYLRTANAINIVPDTVDMKVDVRTYDPAVRERVVAAVKRVIRGESEASGLLKEPQIVQTDDIPAIINDDNVVKVLERVFREHFGGNTISEMVRDTGSDDFSIFAEAQNIPCTYWNIGGVDPAIWQEAKRKGTIDELPGNHSAHFAPVISPTIRTGIDALAVASLAYLTSDL</sequence>
<keyword evidence="4" id="KW-0378">Hydrolase</keyword>
<dbReference type="AlphaFoldDB" id="A0AA40ASQ2"/>
<evidence type="ECO:0000256" key="1">
    <source>
        <dbReference type="ARBA" id="ARBA00006247"/>
    </source>
</evidence>
<organism evidence="4 5">
    <name type="scientific">Apiosordaria backusii</name>
    <dbReference type="NCBI Taxonomy" id="314023"/>
    <lineage>
        <taxon>Eukaryota</taxon>
        <taxon>Fungi</taxon>
        <taxon>Dikarya</taxon>
        <taxon>Ascomycota</taxon>
        <taxon>Pezizomycotina</taxon>
        <taxon>Sordariomycetes</taxon>
        <taxon>Sordariomycetidae</taxon>
        <taxon>Sordariales</taxon>
        <taxon>Lasiosphaeriaceae</taxon>
        <taxon>Apiosordaria</taxon>
    </lineage>
</organism>
<dbReference type="PANTHER" id="PTHR11014">
    <property type="entry name" value="PEPTIDASE M20 FAMILY MEMBER"/>
    <property type="match status" value="1"/>
</dbReference>
<dbReference type="SUPFAM" id="SSF55031">
    <property type="entry name" value="Bacterial exopeptidase dimerisation domain"/>
    <property type="match status" value="1"/>
</dbReference>
<reference evidence="4" key="1">
    <citation type="submission" date="2023-06" db="EMBL/GenBank/DDBJ databases">
        <title>Genome-scale phylogeny and comparative genomics of the fungal order Sordariales.</title>
        <authorList>
            <consortium name="Lawrence Berkeley National Laboratory"/>
            <person name="Hensen N."/>
            <person name="Bonometti L."/>
            <person name="Westerberg I."/>
            <person name="Brannstrom I.O."/>
            <person name="Guillou S."/>
            <person name="Cros-Aarteil S."/>
            <person name="Calhoun S."/>
            <person name="Haridas S."/>
            <person name="Kuo A."/>
            <person name="Mondo S."/>
            <person name="Pangilinan J."/>
            <person name="Riley R."/>
            <person name="Labutti K."/>
            <person name="Andreopoulos B."/>
            <person name="Lipzen A."/>
            <person name="Chen C."/>
            <person name="Yanf M."/>
            <person name="Daum C."/>
            <person name="Ng V."/>
            <person name="Clum A."/>
            <person name="Steindorff A."/>
            <person name="Ohm R."/>
            <person name="Martin F."/>
            <person name="Silar P."/>
            <person name="Natvig D."/>
            <person name="Lalanne C."/>
            <person name="Gautier V."/>
            <person name="Ament-Velasquez S.L."/>
            <person name="Kruys A."/>
            <person name="Hutchinson M.I."/>
            <person name="Powell A.J."/>
            <person name="Barry K."/>
            <person name="Miller A.N."/>
            <person name="Grigoriev I.V."/>
            <person name="Debuchy R."/>
            <person name="Gladieux P."/>
            <person name="Thoren M.H."/>
            <person name="Johannesson H."/>
        </authorList>
    </citation>
    <scope>NUCLEOTIDE SEQUENCE</scope>
    <source>
        <strain evidence="4">CBS 540.89</strain>
    </source>
</reference>
<keyword evidence="2" id="KW-0479">Metal-binding</keyword>
<evidence type="ECO:0000313" key="5">
    <source>
        <dbReference type="Proteomes" id="UP001172159"/>
    </source>
</evidence>
<accession>A0AA40ASQ2</accession>
<protein>
    <submittedName>
        <fullName evidence="4">Hippurate hydrolase</fullName>
    </submittedName>
</protein>
<dbReference type="GO" id="GO:0016787">
    <property type="term" value="F:hydrolase activity"/>
    <property type="evidence" value="ECO:0007669"/>
    <property type="project" value="UniProtKB-KW"/>
</dbReference>
<feature type="binding site" evidence="2">
    <location>
        <position position="71"/>
    </location>
    <ligand>
        <name>Mn(2+)</name>
        <dbReference type="ChEBI" id="CHEBI:29035"/>
        <label>2</label>
    </ligand>
</feature>
<feature type="binding site" evidence="2">
    <location>
        <position position="107"/>
    </location>
    <ligand>
        <name>Mn(2+)</name>
        <dbReference type="ChEBI" id="CHEBI:29035"/>
        <label>2</label>
    </ligand>
</feature>
<dbReference type="SUPFAM" id="SSF53187">
    <property type="entry name" value="Zn-dependent exopeptidases"/>
    <property type="match status" value="1"/>
</dbReference>
<dbReference type="InterPro" id="IPR017439">
    <property type="entry name" value="Amidohydrolase"/>
</dbReference>
<evidence type="ECO:0000256" key="2">
    <source>
        <dbReference type="PIRSR" id="PIRSR005962-1"/>
    </source>
</evidence>
<dbReference type="PANTHER" id="PTHR11014:SF63">
    <property type="entry name" value="METALLOPEPTIDASE, PUTATIVE (AFU_ORTHOLOGUE AFUA_6G09600)-RELATED"/>
    <property type="match status" value="1"/>
</dbReference>
<dbReference type="PIRSF" id="PIRSF005962">
    <property type="entry name" value="Pept_M20D_amidohydro"/>
    <property type="match status" value="1"/>
</dbReference>
<evidence type="ECO:0000313" key="4">
    <source>
        <dbReference type="EMBL" id="KAK0721314.1"/>
    </source>
</evidence>
<dbReference type="Gene3D" id="3.30.70.360">
    <property type="match status" value="1"/>
</dbReference>
<evidence type="ECO:0000259" key="3">
    <source>
        <dbReference type="Pfam" id="PF07687"/>
    </source>
</evidence>
<keyword evidence="5" id="KW-1185">Reference proteome</keyword>
<comment type="cofactor">
    <cofactor evidence="2">
        <name>Mn(2+)</name>
        <dbReference type="ChEBI" id="CHEBI:29035"/>
    </cofactor>
    <text evidence="2">The Mn(2+) ion enhances activity.</text>
</comment>
<dbReference type="InterPro" id="IPR036264">
    <property type="entry name" value="Bact_exopeptidase_dim_dom"/>
</dbReference>
<dbReference type="InterPro" id="IPR002933">
    <property type="entry name" value="Peptidase_M20"/>
</dbReference>
<comment type="caution">
    <text evidence="4">The sequence shown here is derived from an EMBL/GenBank/DDBJ whole genome shotgun (WGS) entry which is preliminary data.</text>
</comment>
<dbReference type="Proteomes" id="UP001172159">
    <property type="component" value="Unassembled WGS sequence"/>
</dbReference>
<feature type="domain" description="Peptidase M20 dimerisation" evidence="3">
    <location>
        <begin position="158"/>
        <end position="250"/>
    </location>
</feature>
<dbReference type="EMBL" id="JAUKTV010000012">
    <property type="protein sequence ID" value="KAK0721314.1"/>
    <property type="molecule type" value="Genomic_DNA"/>
</dbReference>
<proteinExistence type="inferred from homology"/>
<dbReference type="InterPro" id="IPR011650">
    <property type="entry name" value="Peptidase_M20_dimer"/>
</dbReference>
<name>A0AA40ASQ2_9PEZI</name>
<comment type="similarity">
    <text evidence="1">Belongs to the peptidase M20A family.</text>
</comment>
<dbReference type="Pfam" id="PF07687">
    <property type="entry name" value="M20_dimer"/>
    <property type="match status" value="1"/>
</dbReference>
<keyword evidence="2" id="KW-0464">Manganese</keyword>
<gene>
    <name evidence="4" type="ORF">B0T21DRAFT_386225</name>
</gene>
<dbReference type="GO" id="GO:0046872">
    <property type="term" value="F:metal ion binding"/>
    <property type="evidence" value="ECO:0007669"/>
    <property type="project" value="UniProtKB-KW"/>
</dbReference>
<dbReference type="NCBIfam" id="TIGR01891">
    <property type="entry name" value="amidohydrolases"/>
    <property type="match status" value="1"/>
</dbReference>
<feature type="binding site" evidence="2">
    <location>
        <position position="73"/>
    </location>
    <ligand>
        <name>Mn(2+)</name>
        <dbReference type="ChEBI" id="CHEBI:29035"/>
        <label>2</label>
    </ligand>
</feature>
<feature type="binding site" evidence="2">
    <location>
        <position position="134"/>
    </location>
    <ligand>
        <name>Mn(2+)</name>
        <dbReference type="ChEBI" id="CHEBI:29035"/>
        <label>2</label>
    </ligand>
</feature>
<dbReference type="Pfam" id="PF01546">
    <property type="entry name" value="Peptidase_M20"/>
    <property type="match status" value="1"/>
</dbReference>